<keyword evidence="6" id="KW-0732">Signal</keyword>
<evidence type="ECO:0000256" key="1">
    <source>
        <dbReference type="ARBA" id="ARBA00001561"/>
    </source>
</evidence>
<protein>
    <recommendedName>
        <fullName evidence="2">N-acetylmuramoyl-L-alanine amidase</fullName>
        <ecNumber evidence="2">3.5.1.28</ecNumber>
    </recommendedName>
</protein>
<dbReference type="InterPro" id="IPR002502">
    <property type="entry name" value="Amidase_domain"/>
</dbReference>
<organism evidence="8 9">
    <name type="scientific">Allokutzneria oryzae</name>
    <dbReference type="NCBI Taxonomy" id="1378989"/>
    <lineage>
        <taxon>Bacteria</taxon>
        <taxon>Bacillati</taxon>
        <taxon>Actinomycetota</taxon>
        <taxon>Actinomycetes</taxon>
        <taxon>Pseudonocardiales</taxon>
        <taxon>Pseudonocardiaceae</taxon>
        <taxon>Allokutzneria</taxon>
    </lineage>
</organism>
<proteinExistence type="predicted"/>
<name>A0ABV6A5K9_9PSEU</name>
<gene>
    <name evidence="8" type="ORF">ACFFQA_31380</name>
</gene>
<keyword evidence="9" id="KW-1185">Reference proteome</keyword>
<dbReference type="Pfam" id="PF01510">
    <property type="entry name" value="Amidase_2"/>
    <property type="match status" value="1"/>
</dbReference>
<evidence type="ECO:0000313" key="9">
    <source>
        <dbReference type="Proteomes" id="UP001589693"/>
    </source>
</evidence>
<evidence type="ECO:0000256" key="4">
    <source>
        <dbReference type="ARBA" id="ARBA00023316"/>
    </source>
</evidence>
<dbReference type="InterPro" id="IPR023346">
    <property type="entry name" value="Lysozyme-like_dom_sf"/>
</dbReference>
<reference evidence="8 9" key="1">
    <citation type="submission" date="2024-09" db="EMBL/GenBank/DDBJ databases">
        <authorList>
            <person name="Sun Q."/>
            <person name="Mori K."/>
        </authorList>
    </citation>
    <scope>NUCLEOTIDE SEQUENCE [LARGE SCALE GENOMIC DNA]</scope>
    <source>
        <strain evidence="8 9">TBRC 7907</strain>
    </source>
</reference>
<keyword evidence="3 8" id="KW-0378">Hydrolase</keyword>
<dbReference type="EMBL" id="JBHLZU010000027">
    <property type="protein sequence ID" value="MFB9908462.1"/>
    <property type="molecule type" value="Genomic_DNA"/>
</dbReference>
<feature type="region of interest" description="Disordered" evidence="5">
    <location>
        <begin position="86"/>
        <end position="117"/>
    </location>
</feature>
<comment type="catalytic activity">
    <reaction evidence="1">
        <text>Hydrolyzes the link between N-acetylmuramoyl residues and L-amino acid residues in certain cell-wall glycopeptides.</text>
        <dbReference type="EC" id="3.5.1.28"/>
    </reaction>
</comment>
<dbReference type="SUPFAM" id="SSF55846">
    <property type="entry name" value="N-acetylmuramoyl-L-alanine amidase-like"/>
    <property type="match status" value="1"/>
</dbReference>
<dbReference type="Gene3D" id="3.40.80.10">
    <property type="entry name" value="Peptidoglycan recognition protein-like"/>
    <property type="match status" value="1"/>
</dbReference>
<dbReference type="EC" id="3.5.1.28" evidence="2"/>
<dbReference type="RefSeq" id="WP_377860197.1">
    <property type="nucleotide sequence ID" value="NZ_JBHLZU010000027.1"/>
</dbReference>
<feature type="domain" description="N-acetylmuramoyl-L-alanine amidase" evidence="7">
    <location>
        <begin position="267"/>
        <end position="403"/>
    </location>
</feature>
<evidence type="ECO:0000256" key="3">
    <source>
        <dbReference type="ARBA" id="ARBA00022801"/>
    </source>
</evidence>
<dbReference type="InterPro" id="IPR036505">
    <property type="entry name" value="Amidase/PGRP_sf"/>
</dbReference>
<dbReference type="GO" id="GO:0008745">
    <property type="term" value="F:N-acetylmuramoyl-L-alanine amidase activity"/>
    <property type="evidence" value="ECO:0007669"/>
    <property type="project" value="UniProtKB-EC"/>
</dbReference>
<dbReference type="PANTHER" id="PTHR30417:SF1">
    <property type="entry name" value="N-ACETYLMURAMOYL-L-ALANINE AMIDASE AMID"/>
    <property type="match status" value="1"/>
</dbReference>
<evidence type="ECO:0000256" key="5">
    <source>
        <dbReference type="SAM" id="MobiDB-lite"/>
    </source>
</evidence>
<evidence type="ECO:0000259" key="7">
    <source>
        <dbReference type="SMART" id="SM00644"/>
    </source>
</evidence>
<evidence type="ECO:0000256" key="2">
    <source>
        <dbReference type="ARBA" id="ARBA00011901"/>
    </source>
</evidence>
<dbReference type="Gene3D" id="1.10.530.10">
    <property type="match status" value="1"/>
</dbReference>
<keyword evidence="4" id="KW-0961">Cell wall biogenesis/degradation</keyword>
<dbReference type="Proteomes" id="UP001589693">
    <property type="component" value="Unassembled WGS sequence"/>
</dbReference>
<evidence type="ECO:0000313" key="8">
    <source>
        <dbReference type="EMBL" id="MFB9908462.1"/>
    </source>
</evidence>
<dbReference type="InterPro" id="IPR051206">
    <property type="entry name" value="NAMLAA_amidase_2"/>
</dbReference>
<evidence type="ECO:0000256" key="6">
    <source>
        <dbReference type="SAM" id="SignalP"/>
    </source>
</evidence>
<dbReference type="CDD" id="cd06583">
    <property type="entry name" value="PGRP"/>
    <property type="match status" value="1"/>
</dbReference>
<accession>A0ABV6A5K9</accession>
<comment type="caution">
    <text evidence="8">The sequence shown here is derived from an EMBL/GenBank/DDBJ whole genome shotgun (WGS) entry which is preliminary data.</text>
</comment>
<feature type="compositionally biased region" description="Basic and acidic residues" evidence="5">
    <location>
        <begin position="86"/>
        <end position="103"/>
    </location>
</feature>
<sequence length="646" mass="69731">MSVSPALTGTALAAVAALVLPSPGAAAPDPGRQGEFATAAKEFGVPESVLLGVSFLESRWDTNAGAPSRGAGYGPMHLTDATALNVDDHHGSDAEDPRGDLSRPLKAVNTTPNGPIPAELRTIEAAERLTGVTRAVLRTDARQNIRGGAALLASHQRALGRSGADPADWYGAVAKYSGATDTATARRFADDVFEVIREGVARTTDDGHAVRLAALTDVKPDTGVVDRMGLKPSAPNEAECPRDLGCEWLPAAYEHHTPSDPAKYGNHDKANRPADMPIKYIIIHDTEGYWDTTLRLIKDPKWVSWQYSLRSSDGHIAQHVKAKDVAWHAGNWYVNTHSIGLEHEGFAAKGTWYTEAMYRTSARLVRYLALKHGVPLDRAHILGHDNVPGVAPAKVRGMHWDPGPYWDWAHYFDLLKTPFTSRGGKHSGIVTIKPDYATNHPPMYGCDDKKPADPCPTRGTNTVFLHTEPRADAPLVKDIGLRPDGSDSTRQVSDIGGRVDTGQQFAVAGRSGDWTAVWYLGQKAWFHNPSSAPASVSGTGFVVTPRPGLASVPVFGIAYPEADAYEGTGVPAQTVEPLQYTMSAGQRYVLGDAFVPSEYYFAKEWAGPRVVVRGDERYFQVYFGHRVAFVKAADVIVLPGSLGAPR</sequence>
<dbReference type="PANTHER" id="PTHR30417">
    <property type="entry name" value="N-ACETYLMURAMOYL-L-ALANINE AMIDASE AMID"/>
    <property type="match status" value="1"/>
</dbReference>
<feature type="signal peptide" evidence="6">
    <location>
        <begin position="1"/>
        <end position="27"/>
    </location>
</feature>
<dbReference type="SMART" id="SM00644">
    <property type="entry name" value="Ami_2"/>
    <property type="match status" value="1"/>
</dbReference>
<feature type="chain" id="PRO_5047066378" description="N-acetylmuramoyl-L-alanine amidase" evidence="6">
    <location>
        <begin position="28"/>
        <end position="646"/>
    </location>
</feature>
<dbReference type="SUPFAM" id="SSF53955">
    <property type="entry name" value="Lysozyme-like"/>
    <property type="match status" value="1"/>
</dbReference>